<accession>A0A1R1YFI4</accession>
<dbReference type="STRING" id="133412.A0A1R1YFI4"/>
<comment type="subcellular location">
    <subcellularLocation>
        <location evidence="1">Nucleus</location>
    </subcellularLocation>
</comment>
<dbReference type="Gene3D" id="4.10.240.10">
    <property type="entry name" value="Zn(2)-C6 fungal-type DNA-binding domain"/>
    <property type="match status" value="1"/>
</dbReference>
<gene>
    <name evidence="8" type="ORF">AYI70_g756</name>
</gene>
<evidence type="ECO:0000256" key="2">
    <source>
        <dbReference type="ARBA" id="ARBA00022723"/>
    </source>
</evidence>
<keyword evidence="3" id="KW-0805">Transcription regulation</keyword>
<evidence type="ECO:0000256" key="3">
    <source>
        <dbReference type="ARBA" id="ARBA00023015"/>
    </source>
</evidence>
<dbReference type="InterPro" id="IPR050815">
    <property type="entry name" value="TF_fung"/>
</dbReference>
<name>A0A1R1YFI4_9FUNG</name>
<feature type="domain" description="Zn(2)-C6 fungal-type" evidence="7">
    <location>
        <begin position="52"/>
        <end position="82"/>
    </location>
</feature>
<evidence type="ECO:0000256" key="4">
    <source>
        <dbReference type="ARBA" id="ARBA00023163"/>
    </source>
</evidence>
<feature type="region of interest" description="Disordered" evidence="6">
    <location>
        <begin position="731"/>
        <end position="752"/>
    </location>
</feature>
<dbReference type="InterPro" id="IPR001138">
    <property type="entry name" value="Zn2Cys6_DnaBD"/>
</dbReference>
<feature type="compositionally biased region" description="Basic residues" evidence="6">
    <location>
        <begin position="743"/>
        <end position="752"/>
    </location>
</feature>
<evidence type="ECO:0000313" key="9">
    <source>
        <dbReference type="Proteomes" id="UP000187283"/>
    </source>
</evidence>
<dbReference type="CDD" id="cd00067">
    <property type="entry name" value="GAL4"/>
    <property type="match status" value="1"/>
</dbReference>
<keyword evidence="2" id="KW-0479">Metal-binding</keyword>
<dbReference type="SMART" id="SM00066">
    <property type="entry name" value="GAL4"/>
    <property type="match status" value="1"/>
</dbReference>
<keyword evidence="5" id="KW-0539">Nucleus</keyword>
<dbReference type="OrthoDB" id="10261408at2759"/>
<dbReference type="PANTHER" id="PTHR47338">
    <property type="entry name" value="ZN(II)2CYS6 TRANSCRIPTION FACTOR (EUROFUNG)-RELATED"/>
    <property type="match status" value="1"/>
</dbReference>
<dbReference type="InterPro" id="IPR036864">
    <property type="entry name" value="Zn2-C6_fun-type_DNA-bd_sf"/>
</dbReference>
<dbReference type="PROSITE" id="PS00463">
    <property type="entry name" value="ZN2_CY6_FUNGAL_1"/>
    <property type="match status" value="1"/>
</dbReference>
<dbReference type="GO" id="GO:0000981">
    <property type="term" value="F:DNA-binding transcription factor activity, RNA polymerase II-specific"/>
    <property type="evidence" value="ECO:0007669"/>
    <property type="project" value="InterPro"/>
</dbReference>
<dbReference type="EMBL" id="LSSN01000135">
    <property type="protein sequence ID" value="OMJ25644.1"/>
    <property type="molecule type" value="Genomic_DNA"/>
</dbReference>
<sequence>MNDSFGIYKHDYTYRQPNPIFTATSKDNDDGSSSNSKIVPFKTTTHGGALYSCVVCRQKKVKCDGERPKCKSCVKFDRMCNYEETTFTEDLTLDFQYIEEKLKIVNDKITSLKQQADPDSPAGHHPSKSRADRIEKLNIGLATLLKNKLNISDSLIPVGDAAKNVNVNSIITRSALEFGCLNIDNDMVNDVLKQIFNGSVVSQTISKIHFLKRLERNDIPFHLKLSILSLGSKLYEKHVIYKDHIYMCGTAYANKAYEEIFYNPSKPTPDTILSLVILANHYLGLSNTQRVANILIDVRKLPEFIAAEDWEELEYRRRVWWLLYTSKVLSNLTLGSSNWIQIKDVCVDLPSNDIYYCRAEKTGYIPKSIFKNIPNDARDKYDTFWLIVKIYVEIEMVSEFVNKRKLSFNRDNNDVSMKFNYLNARLDEYDLIFRSHFSDLEIGKDQSFLLKMNDNRKLARRMFTYFYCGLLIRLARLVLNQNDIVVTSLNPTHLSKVRKAKSVCIEMAIQITNLLKSADDFFINSRHCFSSVYSAYCAGSILLNALKIYDHNDYSLIKESYQNIFTILKNFEGYMKVAYDYEKSLRSNHNIYTKSVSANAKYLDKFPELKATRLTKKDAHLWFVVLGSSGMSYMCCSISSVCPKYRYVFIERWIESEILLSRQPIFQSSKNKASDYDYNYVTYNSTILPVLNDSSNQNHSMFTDSLLISNTFTLNEAEYLRFQNNPQYTQAASQGIKYSNSSKSKKSKKQRMLKIHRIEPKIQARPDPTRTQNSENKLIETGSEKILDSAPTNFDNDTVKPDFSNEFNFNDCLIDQQNNYQHLTIHQHVKPQSNQISISNLPTLFPLNITNELTFKRK</sequence>
<dbReference type="Proteomes" id="UP000187283">
    <property type="component" value="Unassembled WGS sequence"/>
</dbReference>
<dbReference type="PANTHER" id="PTHR47338:SF5">
    <property type="entry name" value="ZN(II)2CYS6 TRANSCRIPTION FACTOR (EUROFUNG)"/>
    <property type="match status" value="1"/>
</dbReference>
<dbReference type="SUPFAM" id="SSF57701">
    <property type="entry name" value="Zn2/Cys6 DNA-binding domain"/>
    <property type="match status" value="1"/>
</dbReference>
<protein>
    <recommendedName>
        <fullName evidence="7">Zn(2)-C6 fungal-type domain-containing protein</fullName>
    </recommendedName>
</protein>
<comment type="caution">
    <text evidence="8">The sequence shown here is derived from an EMBL/GenBank/DDBJ whole genome shotgun (WGS) entry which is preliminary data.</text>
</comment>
<evidence type="ECO:0000259" key="7">
    <source>
        <dbReference type="PROSITE" id="PS50048"/>
    </source>
</evidence>
<evidence type="ECO:0000313" key="8">
    <source>
        <dbReference type="EMBL" id="OMJ25644.1"/>
    </source>
</evidence>
<proteinExistence type="predicted"/>
<evidence type="ECO:0000256" key="5">
    <source>
        <dbReference type="ARBA" id="ARBA00023242"/>
    </source>
</evidence>
<dbReference type="GO" id="GO:0005634">
    <property type="term" value="C:nucleus"/>
    <property type="evidence" value="ECO:0007669"/>
    <property type="project" value="UniProtKB-SubCell"/>
</dbReference>
<dbReference type="GO" id="GO:0008270">
    <property type="term" value="F:zinc ion binding"/>
    <property type="evidence" value="ECO:0007669"/>
    <property type="project" value="InterPro"/>
</dbReference>
<evidence type="ECO:0000256" key="1">
    <source>
        <dbReference type="ARBA" id="ARBA00004123"/>
    </source>
</evidence>
<keyword evidence="9" id="KW-1185">Reference proteome</keyword>
<dbReference type="Pfam" id="PF00172">
    <property type="entry name" value="Zn_clus"/>
    <property type="match status" value="1"/>
</dbReference>
<dbReference type="AlphaFoldDB" id="A0A1R1YFI4"/>
<keyword evidence="4" id="KW-0804">Transcription</keyword>
<reference evidence="8 9" key="1">
    <citation type="submission" date="2017-01" db="EMBL/GenBank/DDBJ databases">
        <authorList>
            <person name="Mah S.A."/>
            <person name="Swanson W.J."/>
            <person name="Moy G.W."/>
            <person name="Vacquier V.D."/>
        </authorList>
    </citation>
    <scope>NUCLEOTIDE SEQUENCE [LARGE SCALE GENOMIC DNA]</scope>
    <source>
        <strain evidence="8 9">GSMNP</strain>
    </source>
</reference>
<organism evidence="8 9">
    <name type="scientific">Smittium culicis</name>
    <dbReference type="NCBI Taxonomy" id="133412"/>
    <lineage>
        <taxon>Eukaryota</taxon>
        <taxon>Fungi</taxon>
        <taxon>Fungi incertae sedis</taxon>
        <taxon>Zoopagomycota</taxon>
        <taxon>Kickxellomycotina</taxon>
        <taxon>Harpellomycetes</taxon>
        <taxon>Harpellales</taxon>
        <taxon>Legeriomycetaceae</taxon>
        <taxon>Smittium</taxon>
    </lineage>
</organism>
<evidence type="ECO:0000256" key="6">
    <source>
        <dbReference type="SAM" id="MobiDB-lite"/>
    </source>
</evidence>
<dbReference type="CDD" id="cd12148">
    <property type="entry name" value="fungal_TF_MHR"/>
    <property type="match status" value="1"/>
</dbReference>
<dbReference type="PROSITE" id="PS50048">
    <property type="entry name" value="ZN2_CY6_FUNGAL_2"/>
    <property type="match status" value="1"/>
</dbReference>